<dbReference type="InterPro" id="IPR052159">
    <property type="entry name" value="Competence_DNA_uptake"/>
</dbReference>
<dbReference type="PANTHER" id="PTHR30619">
    <property type="entry name" value="DNA INTERNALIZATION/COMPETENCE PROTEIN COMEC/REC2"/>
    <property type="match status" value="1"/>
</dbReference>
<accession>A0A4Y9SC78</accession>
<organism evidence="1 2">
    <name type="scientific">Duganella callida</name>
    <dbReference type="NCBI Taxonomy" id="2561932"/>
    <lineage>
        <taxon>Bacteria</taxon>
        <taxon>Pseudomonadati</taxon>
        <taxon>Pseudomonadota</taxon>
        <taxon>Betaproteobacteria</taxon>
        <taxon>Burkholderiales</taxon>
        <taxon>Oxalobacteraceae</taxon>
        <taxon>Telluria group</taxon>
        <taxon>Duganella</taxon>
    </lineage>
</organism>
<dbReference type="Proteomes" id="UP000297729">
    <property type="component" value="Unassembled WGS sequence"/>
</dbReference>
<evidence type="ECO:0000313" key="1">
    <source>
        <dbReference type="EMBL" id="TFW20088.1"/>
    </source>
</evidence>
<keyword evidence="2" id="KW-1185">Reference proteome</keyword>
<protein>
    <recommendedName>
        <fullName evidence="3">MBL fold metallo-hydrolase</fullName>
    </recommendedName>
</protein>
<dbReference type="EMBL" id="SPVG01000156">
    <property type="protein sequence ID" value="TFW20088.1"/>
    <property type="molecule type" value="Genomic_DNA"/>
</dbReference>
<sequence length="425" mass="46324">MANVPTTLTIFAYQVGFGDCFLLRFGYPSGMRHILIDFGTTGLPEDTAADQLTRIARHVAATCGGRLDAVVATHRHADHISGFATNPGGTAPGDIIRKLQPKVVVQPWTEELDLAVDARAPSPQAGFRAALQSMHQVAEKAVGFVNGGPPGLTEALKSQLRFIGEDNLSNKSAVLNLSTMGGEQRYVYHGAKSGLEKTLPGVTIHVLGPPTLEQTGSISRQRSRDPDEFWQFQLRRVKADADASTAAKARPAFPSQVAARGGKLPLGVRWLASRLRQARGEQFLAIVRALDKQMNNTSVILLFETANKKILFPGDGQIENWQYALSQPKTRKLLESVDVYKVGHHGSLNATPRSMWNAFSKKGPKSRKGRMTTVLSTRPDKHGSVEAGTEVPRTTLLNELGAHTDLHSTHLMAHDKLFDQIEIPL</sequence>
<dbReference type="SUPFAM" id="SSF56281">
    <property type="entry name" value="Metallo-hydrolase/oxidoreductase"/>
    <property type="match status" value="1"/>
</dbReference>
<dbReference type="AlphaFoldDB" id="A0A4Y9SC78"/>
<proteinExistence type="predicted"/>
<dbReference type="RefSeq" id="WP_135202414.1">
    <property type="nucleotide sequence ID" value="NZ_SPVG01000156.1"/>
</dbReference>
<dbReference type="PANTHER" id="PTHR30619:SF1">
    <property type="entry name" value="RECOMBINATION PROTEIN 2"/>
    <property type="match status" value="1"/>
</dbReference>
<evidence type="ECO:0000313" key="2">
    <source>
        <dbReference type="Proteomes" id="UP000297729"/>
    </source>
</evidence>
<dbReference type="InterPro" id="IPR036866">
    <property type="entry name" value="RibonucZ/Hydroxyglut_hydro"/>
</dbReference>
<comment type="caution">
    <text evidence="1">The sequence shown here is derived from an EMBL/GenBank/DDBJ whole genome shotgun (WGS) entry which is preliminary data.</text>
</comment>
<dbReference type="Gene3D" id="3.60.15.10">
    <property type="entry name" value="Ribonuclease Z/Hydroxyacylglutathione hydrolase-like"/>
    <property type="match status" value="1"/>
</dbReference>
<reference evidence="1 2" key="1">
    <citation type="submission" date="2019-03" db="EMBL/GenBank/DDBJ databases">
        <title>Draft Genome Sequence of Duganella callidus sp. nov., a Novel Duganella Species Isolated from Cultivated Soil.</title>
        <authorList>
            <person name="Raths R."/>
            <person name="Peta V."/>
            <person name="Bucking H."/>
        </authorList>
    </citation>
    <scope>NUCLEOTIDE SEQUENCE [LARGE SCALE GENOMIC DNA]</scope>
    <source>
        <strain evidence="1 2">DN04</strain>
    </source>
</reference>
<gene>
    <name evidence="1" type="ORF">E4L98_15270</name>
</gene>
<dbReference type="OrthoDB" id="418728at2"/>
<name>A0A4Y9SC78_9BURK</name>
<evidence type="ECO:0008006" key="3">
    <source>
        <dbReference type="Google" id="ProtNLM"/>
    </source>
</evidence>